<feature type="compositionally biased region" description="Polar residues" evidence="1">
    <location>
        <begin position="560"/>
        <end position="573"/>
    </location>
</feature>
<feature type="non-terminal residue" evidence="3">
    <location>
        <position position="609"/>
    </location>
</feature>
<proteinExistence type="predicted"/>
<dbReference type="PANTHER" id="PTHR13298">
    <property type="entry name" value="CYTOSOLIC REGULATOR PIANISSIMO"/>
    <property type="match status" value="1"/>
</dbReference>
<gene>
    <name evidence="3" type="ORF">PSHT_01237</name>
</gene>
<feature type="non-terminal residue" evidence="3">
    <location>
        <position position="1"/>
    </location>
</feature>
<protein>
    <recommendedName>
        <fullName evidence="2">Rapamycin-insensitive companion of mTOR middle domain-containing protein</fullName>
    </recommendedName>
</protein>
<dbReference type="SMART" id="SM01307">
    <property type="entry name" value="RICTOR_M"/>
    <property type="match status" value="1"/>
</dbReference>
<dbReference type="OrthoDB" id="271111at2759"/>
<evidence type="ECO:0000259" key="2">
    <source>
        <dbReference type="SMART" id="SM01307"/>
    </source>
</evidence>
<evidence type="ECO:0000256" key="1">
    <source>
        <dbReference type="SAM" id="MobiDB-lite"/>
    </source>
</evidence>
<evidence type="ECO:0000313" key="4">
    <source>
        <dbReference type="Proteomes" id="UP000238274"/>
    </source>
</evidence>
<dbReference type="PANTHER" id="PTHR13298:SF11">
    <property type="entry name" value="RAPAMYCIN-INSENSITIVE COMPANION OF MTOR"/>
    <property type="match status" value="1"/>
</dbReference>
<dbReference type="Pfam" id="PF14663">
    <property type="entry name" value="RasGEF_N_2"/>
    <property type="match status" value="1"/>
</dbReference>
<organism evidence="3 4">
    <name type="scientific">Puccinia striiformis</name>
    <dbReference type="NCBI Taxonomy" id="27350"/>
    <lineage>
        <taxon>Eukaryota</taxon>
        <taxon>Fungi</taxon>
        <taxon>Dikarya</taxon>
        <taxon>Basidiomycota</taxon>
        <taxon>Pucciniomycotina</taxon>
        <taxon>Pucciniomycetes</taxon>
        <taxon>Pucciniales</taxon>
        <taxon>Pucciniaceae</taxon>
        <taxon>Puccinia</taxon>
    </lineage>
</organism>
<reference evidence="3 4" key="1">
    <citation type="submission" date="2017-12" db="EMBL/GenBank/DDBJ databases">
        <title>Gene loss provides genomic basis for host adaptation in cereal stripe rust fungi.</title>
        <authorList>
            <person name="Xia C."/>
        </authorList>
    </citation>
    <scope>NUCLEOTIDE SEQUENCE [LARGE SCALE GENOMIC DNA]</scope>
    <source>
        <strain evidence="3 4">93TX-2</strain>
    </source>
</reference>
<feature type="region of interest" description="Disordered" evidence="1">
    <location>
        <begin position="556"/>
        <end position="577"/>
    </location>
</feature>
<dbReference type="EMBL" id="PKSM01000009">
    <property type="protein sequence ID" value="POW22544.1"/>
    <property type="molecule type" value="Genomic_DNA"/>
</dbReference>
<keyword evidence="4" id="KW-1185">Reference proteome</keyword>
<dbReference type="GO" id="GO:0031932">
    <property type="term" value="C:TORC2 complex"/>
    <property type="evidence" value="ECO:0007669"/>
    <property type="project" value="InterPro"/>
</dbReference>
<dbReference type="VEuPathDB" id="FungiDB:PSHT_01237"/>
<accession>A0A2S4WLC3</accession>
<dbReference type="InterPro" id="IPR028268">
    <property type="entry name" value="Pianissimo_fam"/>
</dbReference>
<comment type="caution">
    <text evidence="3">The sequence shown here is derived from an EMBL/GenBank/DDBJ whole genome shotgun (WGS) entry which is preliminary data.</text>
</comment>
<name>A0A2S4WLC3_9BASI</name>
<dbReference type="GO" id="GO:0038203">
    <property type="term" value="P:TORC2 signaling"/>
    <property type="evidence" value="ECO:0007669"/>
    <property type="project" value="TreeGrafter"/>
</dbReference>
<dbReference type="SMART" id="SM01303">
    <property type="entry name" value="RasGEF_N_2"/>
    <property type="match status" value="1"/>
</dbReference>
<feature type="domain" description="Rapamycin-insensitive companion of mTOR middle" evidence="2">
    <location>
        <begin position="216"/>
        <end position="376"/>
    </location>
</feature>
<dbReference type="InterPro" id="IPR029453">
    <property type="entry name" value="Rictor_IV"/>
</dbReference>
<dbReference type="InterPro" id="IPR029451">
    <property type="entry name" value="RICTOR_M"/>
</dbReference>
<evidence type="ECO:0000313" key="3">
    <source>
        <dbReference type="EMBL" id="POW22544.1"/>
    </source>
</evidence>
<reference evidence="4" key="3">
    <citation type="journal article" date="2018" name="Mol. Plant Microbe Interact.">
        <title>Genome sequence resources for the wheat stripe rust pathogen (Puccinia striiformis f. sp. tritici) and the barley stripe rust pathogen (Puccinia striiformis f. sp. hordei).</title>
        <authorList>
            <person name="Xia C."/>
            <person name="Wang M."/>
            <person name="Yin C."/>
            <person name="Cornejo O.E."/>
            <person name="Hulbert S.H."/>
            <person name="Chen X."/>
        </authorList>
    </citation>
    <scope>NUCLEOTIDE SEQUENCE [LARGE SCALE GENOMIC DNA]</scope>
    <source>
        <strain evidence="4">93TX-2</strain>
    </source>
</reference>
<reference evidence="4" key="2">
    <citation type="journal article" date="2018" name="BMC Genomics">
        <title>Genomic insights into host adaptation between the wheat stripe rust pathogen (Puccinia striiformis f. sp. tritici) and the barley stripe rust pathogen (Puccinia striiformis f. sp. hordei).</title>
        <authorList>
            <person name="Xia C."/>
            <person name="Wang M."/>
            <person name="Yin C."/>
            <person name="Cornejo O.E."/>
            <person name="Hulbert S.H."/>
            <person name="Chen X."/>
        </authorList>
    </citation>
    <scope>NUCLEOTIDE SEQUENCE [LARGE SCALE GENOMIC DNA]</scope>
    <source>
        <strain evidence="4">93TX-2</strain>
    </source>
</reference>
<dbReference type="AlphaFoldDB" id="A0A2S4WLC3"/>
<sequence>TLIEITESKGTRDEPIPGSTGIKQANLNSAMASKSSIVRKKVSFLIAEILDLSNRILPLNYGTRIQSSPRPFELAASFPHSDHQSTGTAALREVDSLHRTKNRLVSPFLMNRQQPGGNNSTHWDDFSLFRSFGIRTMGLNSVGRNSRSTVANSVNGLGLLSGVTNNDKGPSKVGGGSGVLRLSTSVVYLITGGVLSTVTGSSSGTSGSSSGGGELIDGTLFMNLKRLEELTRSTKVMKIILGFLHPFEGRYLYMKRTKHTSRYTKLACSTLQTLLSDPVGVKFLPEDKLVEKIGLGLRQLNQQTGTPTTELDFSLRVASKILLLMDTLKCWICTIPTSEELSRKHLWLAVEILEEAWAASIKVLETVVKMRPLVKNFGDVGAPFLLRFLSTSVSACYLNEIEWTEREMDDWFWEHNQDYVIQLEVFHPKLLNADGTRDEEDDELIASVDGSLPPHFYGELVKTAEVDSPLEDECVVQDVVLIAEGSNICSVRGCVNPRQPRNMLLCVGFDIINIRRVRALRRCWMGNCSNTFSNHNSPKALARKIHKAGESMKISRLDTSRTIPNDPSSSKLNENNKDVQMEDLLIGSGSCLLEAYNKTDYCSDDDEGL</sequence>
<dbReference type="Proteomes" id="UP000238274">
    <property type="component" value="Unassembled WGS sequence"/>
</dbReference>
<dbReference type="VEuPathDB" id="FungiDB:PSTT_03864"/>